<sequence>MEEQRNQQLRVIYSNPQLLAYYNCLKKLFMILYQVSIPLNENKYNISPEALSNNNMQILAVLFDQTLNEWNYKYVK</sequence>
<dbReference type="AlphaFoldDB" id="E9I6Y6"/>
<name>E9I6Y6_DAPPU</name>
<dbReference type="InParanoid" id="E9I6Y6"/>
<feature type="non-terminal residue" evidence="1">
    <location>
        <position position="76"/>
    </location>
</feature>
<dbReference type="KEGG" id="dpx:DAPPUDRAFT_344462"/>
<gene>
    <name evidence="1" type="ORF">DAPPUDRAFT_344462</name>
</gene>
<dbReference type="EMBL" id="GL736789">
    <property type="protein sequence ID" value="EFX60244.1"/>
    <property type="molecule type" value="Genomic_DNA"/>
</dbReference>
<evidence type="ECO:0000313" key="2">
    <source>
        <dbReference type="Proteomes" id="UP000000305"/>
    </source>
</evidence>
<keyword evidence="2" id="KW-1185">Reference proteome</keyword>
<protein>
    <submittedName>
        <fullName evidence="1">Uncharacterized protein</fullName>
    </submittedName>
</protein>
<organism evidence="1 2">
    <name type="scientific">Daphnia pulex</name>
    <name type="common">Water flea</name>
    <dbReference type="NCBI Taxonomy" id="6669"/>
    <lineage>
        <taxon>Eukaryota</taxon>
        <taxon>Metazoa</taxon>
        <taxon>Ecdysozoa</taxon>
        <taxon>Arthropoda</taxon>
        <taxon>Crustacea</taxon>
        <taxon>Branchiopoda</taxon>
        <taxon>Diplostraca</taxon>
        <taxon>Cladocera</taxon>
        <taxon>Anomopoda</taxon>
        <taxon>Daphniidae</taxon>
        <taxon>Daphnia</taxon>
    </lineage>
</organism>
<proteinExistence type="predicted"/>
<reference evidence="1 2" key="1">
    <citation type="journal article" date="2011" name="Science">
        <title>The ecoresponsive genome of Daphnia pulex.</title>
        <authorList>
            <person name="Colbourne J.K."/>
            <person name="Pfrender M.E."/>
            <person name="Gilbert D."/>
            <person name="Thomas W.K."/>
            <person name="Tucker A."/>
            <person name="Oakley T.H."/>
            <person name="Tokishita S."/>
            <person name="Aerts A."/>
            <person name="Arnold G.J."/>
            <person name="Basu M.K."/>
            <person name="Bauer D.J."/>
            <person name="Caceres C.E."/>
            <person name="Carmel L."/>
            <person name="Casola C."/>
            <person name="Choi J.H."/>
            <person name="Detter J.C."/>
            <person name="Dong Q."/>
            <person name="Dusheyko S."/>
            <person name="Eads B.D."/>
            <person name="Frohlich T."/>
            <person name="Geiler-Samerotte K.A."/>
            <person name="Gerlach D."/>
            <person name="Hatcher P."/>
            <person name="Jogdeo S."/>
            <person name="Krijgsveld J."/>
            <person name="Kriventseva E.V."/>
            <person name="Kultz D."/>
            <person name="Laforsch C."/>
            <person name="Lindquist E."/>
            <person name="Lopez J."/>
            <person name="Manak J.R."/>
            <person name="Muller J."/>
            <person name="Pangilinan J."/>
            <person name="Patwardhan R.P."/>
            <person name="Pitluck S."/>
            <person name="Pritham E.J."/>
            <person name="Rechtsteiner A."/>
            <person name="Rho M."/>
            <person name="Rogozin I.B."/>
            <person name="Sakarya O."/>
            <person name="Salamov A."/>
            <person name="Schaack S."/>
            <person name="Shapiro H."/>
            <person name="Shiga Y."/>
            <person name="Skalitzky C."/>
            <person name="Smith Z."/>
            <person name="Souvorov A."/>
            <person name="Sung W."/>
            <person name="Tang Z."/>
            <person name="Tsuchiya D."/>
            <person name="Tu H."/>
            <person name="Vos H."/>
            <person name="Wang M."/>
            <person name="Wolf Y.I."/>
            <person name="Yamagata H."/>
            <person name="Yamada T."/>
            <person name="Ye Y."/>
            <person name="Shaw J.R."/>
            <person name="Andrews J."/>
            <person name="Crease T.J."/>
            <person name="Tang H."/>
            <person name="Lucas S.M."/>
            <person name="Robertson H.M."/>
            <person name="Bork P."/>
            <person name="Koonin E.V."/>
            <person name="Zdobnov E.M."/>
            <person name="Grigoriev I.V."/>
            <person name="Lynch M."/>
            <person name="Boore J.L."/>
        </authorList>
    </citation>
    <scope>NUCLEOTIDE SEQUENCE [LARGE SCALE GENOMIC DNA]</scope>
</reference>
<accession>E9I6Y6</accession>
<dbReference type="HOGENOM" id="CLU_2661546_0_0_1"/>
<dbReference type="Proteomes" id="UP000000305">
    <property type="component" value="Unassembled WGS sequence"/>
</dbReference>
<evidence type="ECO:0000313" key="1">
    <source>
        <dbReference type="EMBL" id="EFX60244.1"/>
    </source>
</evidence>